<dbReference type="PANTHER" id="PTHR13343:SF24">
    <property type="entry name" value="OS07G0573800 PROTEIN"/>
    <property type="match status" value="1"/>
</dbReference>
<evidence type="ECO:0000259" key="3">
    <source>
        <dbReference type="Pfam" id="PF13883"/>
    </source>
</evidence>
<dbReference type="AlphaFoldDB" id="A0A388LZP4"/>
<name>A0A388LZP4_CHABU</name>
<accession>A0A388LZP4</accession>
<feature type="compositionally biased region" description="Low complexity" evidence="1">
    <location>
        <begin position="526"/>
        <end position="539"/>
    </location>
</feature>
<gene>
    <name evidence="4" type="ORF">CBR_g45943</name>
</gene>
<evidence type="ECO:0000313" key="5">
    <source>
        <dbReference type="Proteomes" id="UP000265515"/>
    </source>
</evidence>
<evidence type="ECO:0000256" key="1">
    <source>
        <dbReference type="SAM" id="MobiDB-lite"/>
    </source>
</evidence>
<dbReference type="Pfam" id="PF10615">
    <property type="entry name" value="DUF2470"/>
    <property type="match status" value="1"/>
</dbReference>
<dbReference type="Proteomes" id="UP000265515">
    <property type="component" value="Unassembled WGS sequence"/>
</dbReference>
<evidence type="ECO:0000259" key="2">
    <source>
        <dbReference type="Pfam" id="PF10615"/>
    </source>
</evidence>
<comment type="caution">
    <text evidence="4">The sequence shown here is derived from an EMBL/GenBank/DDBJ whole genome shotgun (WGS) entry which is preliminary data.</text>
</comment>
<dbReference type="InterPro" id="IPR012349">
    <property type="entry name" value="Split_barrel_FMN-bd"/>
</dbReference>
<dbReference type="EMBL" id="BFEA01000632">
    <property type="protein sequence ID" value="GBG87787.1"/>
    <property type="molecule type" value="Genomic_DNA"/>
</dbReference>
<protein>
    <submittedName>
        <fullName evidence="4">Uncharacterized protein</fullName>
    </submittedName>
</protein>
<feature type="domain" description="CREG-like beta-barrel" evidence="3">
    <location>
        <begin position="276"/>
        <end position="396"/>
    </location>
</feature>
<dbReference type="STRING" id="69332.A0A388LZP4"/>
<sequence length="539" mass="57447">MPRMAIMQRAPAAILMTVAPTPGSSSGSKVAGELASGQSWGPSISTCAIDGAATRFDISPRPSRPPLSCSYDQMQASKAVTVTGLRRALPACSAVGRRHWRAVDTSARIGSAHRLGSVNHALYERHAALDLQTWRQCEMGYDGRARIDSIRCSSSSSFSSSSSSSSSPSLRVLSWWSGNVLTERRQFAKGMQPGTAGLQNRSLAMASASQNDGAAAAAAVGSSVSQSDGGDQSASAEAAASVAAAERSESSTEVEEVDWQEVYERQGDVARLPPVEQARSLIAKAGSAVLVTKSVRFSDYPFGSKVKFAVDDNGFPLLAVSSLSPHTRDLTEHPQCAIMVSTDLNQLPAPTCTLMGDAAEVVDEADRAAVREAYLRKHPDAMWVDFGDFHFVRITPIRLRYTANVGNVAQGASVREFSREEYEAASPDAIALVETPIISHMNRDHAEATRAMAELALGIPVDAARMVAMDRLGFEAEVDAGGLRRVQVRIPFSRPAESRRDVKDIIVEMSRESMRAAGASHHRDTTTASPPTAAGTPST</sequence>
<dbReference type="SUPFAM" id="SSF50475">
    <property type="entry name" value="FMN-binding split barrel"/>
    <property type="match status" value="1"/>
</dbReference>
<dbReference type="Pfam" id="PF13883">
    <property type="entry name" value="CREG_beta-barrel"/>
    <property type="match status" value="1"/>
</dbReference>
<dbReference type="Gene3D" id="2.30.110.10">
    <property type="entry name" value="Electron Transport, Fmn-binding Protein, Chain A"/>
    <property type="match status" value="1"/>
</dbReference>
<organism evidence="4 5">
    <name type="scientific">Chara braunii</name>
    <name type="common">Braun's stonewort</name>
    <dbReference type="NCBI Taxonomy" id="69332"/>
    <lineage>
        <taxon>Eukaryota</taxon>
        <taxon>Viridiplantae</taxon>
        <taxon>Streptophyta</taxon>
        <taxon>Charophyceae</taxon>
        <taxon>Charales</taxon>
        <taxon>Characeae</taxon>
        <taxon>Chara</taxon>
    </lineage>
</organism>
<evidence type="ECO:0000313" key="4">
    <source>
        <dbReference type="EMBL" id="GBG87787.1"/>
    </source>
</evidence>
<feature type="compositionally biased region" description="Low complexity" evidence="1">
    <location>
        <begin position="223"/>
        <end position="245"/>
    </location>
</feature>
<dbReference type="InterPro" id="IPR037119">
    <property type="entry name" value="Haem_oxidase_HugZ-like_sf"/>
</dbReference>
<dbReference type="OrthoDB" id="2138282at2759"/>
<dbReference type="Gene3D" id="3.20.180.10">
    <property type="entry name" value="PNP-oxidase-like"/>
    <property type="match status" value="1"/>
</dbReference>
<feature type="region of interest" description="Disordered" evidence="1">
    <location>
        <begin position="513"/>
        <end position="539"/>
    </location>
</feature>
<dbReference type="Gramene" id="GBG87787">
    <property type="protein sequence ID" value="GBG87787"/>
    <property type="gene ID" value="CBR_g45943"/>
</dbReference>
<dbReference type="InterPro" id="IPR019595">
    <property type="entry name" value="DUF2470"/>
</dbReference>
<feature type="domain" description="DUF2470" evidence="2">
    <location>
        <begin position="435"/>
        <end position="509"/>
    </location>
</feature>
<feature type="region of interest" description="Disordered" evidence="1">
    <location>
        <begin position="223"/>
        <end position="257"/>
    </location>
</feature>
<keyword evidence="5" id="KW-1185">Reference proteome</keyword>
<proteinExistence type="predicted"/>
<reference evidence="4 5" key="1">
    <citation type="journal article" date="2018" name="Cell">
        <title>The Chara Genome: Secondary Complexity and Implications for Plant Terrestrialization.</title>
        <authorList>
            <person name="Nishiyama T."/>
            <person name="Sakayama H."/>
            <person name="Vries J.D."/>
            <person name="Buschmann H."/>
            <person name="Saint-Marcoux D."/>
            <person name="Ullrich K.K."/>
            <person name="Haas F.B."/>
            <person name="Vanderstraeten L."/>
            <person name="Becker D."/>
            <person name="Lang D."/>
            <person name="Vosolsobe S."/>
            <person name="Rombauts S."/>
            <person name="Wilhelmsson P.K.I."/>
            <person name="Janitza P."/>
            <person name="Kern R."/>
            <person name="Heyl A."/>
            <person name="Rumpler F."/>
            <person name="Villalobos L.I.A.C."/>
            <person name="Clay J.M."/>
            <person name="Skokan R."/>
            <person name="Toyoda A."/>
            <person name="Suzuki Y."/>
            <person name="Kagoshima H."/>
            <person name="Schijlen E."/>
            <person name="Tajeshwar N."/>
            <person name="Catarino B."/>
            <person name="Hetherington A.J."/>
            <person name="Saltykova A."/>
            <person name="Bonnot C."/>
            <person name="Breuninger H."/>
            <person name="Symeonidi A."/>
            <person name="Radhakrishnan G.V."/>
            <person name="Van Nieuwerburgh F."/>
            <person name="Deforce D."/>
            <person name="Chang C."/>
            <person name="Karol K.G."/>
            <person name="Hedrich R."/>
            <person name="Ulvskov P."/>
            <person name="Glockner G."/>
            <person name="Delwiche C.F."/>
            <person name="Petrasek J."/>
            <person name="Van de Peer Y."/>
            <person name="Friml J."/>
            <person name="Beilby M."/>
            <person name="Dolan L."/>
            <person name="Kohara Y."/>
            <person name="Sugano S."/>
            <person name="Fujiyama A."/>
            <person name="Delaux P.-M."/>
            <person name="Quint M."/>
            <person name="TheiBen G."/>
            <person name="Hagemann M."/>
            <person name="Harholt J."/>
            <person name="Dunand C."/>
            <person name="Zachgo S."/>
            <person name="Langdale J."/>
            <person name="Maumus F."/>
            <person name="Straeten D.V.D."/>
            <person name="Gould S.B."/>
            <person name="Rensing S.A."/>
        </authorList>
    </citation>
    <scope>NUCLEOTIDE SEQUENCE [LARGE SCALE GENOMIC DNA]</scope>
    <source>
        <strain evidence="4 5">S276</strain>
    </source>
</reference>
<dbReference type="InterPro" id="IPR055343">
    <property type="entry name" value="CREG_beta-barrel"/>
</dbReference>
<dbReference type="PANTHER" id="PTHR13343">
    <property type="entry name" value="CREG1 PROTEIN"/>
    <property type="match status" value="1"/>
</dbReference>
<dbReference type="GO" id="GO:0005737">
    <property type="term" value="C:cytoplasm"/>
    <property type="evidence" value="ECO:0007669"/>
    <property type="project" value="UniProtKB-ARBA"/>
</dbReference>